<evidence type="ECO:0000256" key="1">
    <source>
        <dbReference type="ARBA" id="ARBA00001971"/>
    </source>
</evidence>
<evidence type="ECO:0000256" key="3">
    <source>
        <dbReference type="ARBA" id="ARBA00023004"/>
    </source>
</evidence>
<keyword evidence="5" id="KW-0503">Monooxygenase</keyword>
<dbReference type="Proteomes" id="UP000250140">
    <property type="component" value="Unassembled WGS sequence"/>
</dbReference>
<protein>
    <submittedName>
        <fullName evidence="6">Putative cytochrome P450</fullName>
    </submittedName>
</protein>
<proteinExistence type="inferred from homology"/>
<evidence type="ECO:0000256" key="2">
    <source>
        <dbReference type="ARBA" id="ARBA00022723"/>
    </source>
</evidence>
<dbReference type="InterPro" id="IPR050121">
    <property type="entry name" value="Cytochrome_P450_monoxygenase"/>
</dbReference>
<dbReference type="InterPro" id="IPR017972">
    <property type="entry name" value="Cyt_P450_CS"/>
</dbReference>
<dbReference type="GO" id="GO:0005506">
    <property type="term" value="F:iron ion binding"/>
    <property type="evidence" value="ECO:0007669"/>
    <property type="project" value="InterPro"/>
</dbReference>
<keyword evidence="3 4" id="KW-0408">Iron</keyword>
<keyword evidence="5" id="KW-0560">Oxidoreductase</keyword>
<accession>A0A8E2JQL7</accession>
<dbReference type="Gene3D" id="1.10.630.10">
    <property type="entry name" value="Cytochrome P450"/>
    <property type="match status" value="1"/>
</dbReference>
<evidence type="ECO:0000313" key="7">
    <source>
        <dbReference type="Proteomes" id="UP000250140"/>
    </source>
</evidence>
<dbReference type="PRINTS" id="PR00463">
    <property type="entry name" value="EP450I"/>
</dbReference>
<sequence length="461" mass="52145">MLAQHLSRVFLRKMNFSMSYLGGRQPYDVLKLHERYGPVVRVAPNELSFSSAQSWRDIYGPRKDHKIFVKSSFYDGGNFADQAHSIVSERDPAKHSEMRKFLSNAFSDRSLKEQEHLIAGVIDEFVDQVGRKGALPGGIDISIWFNLLTFDIIGELAFGESFGGIRSGKTHFWISAVLESMGQASLSDTLQRFPLLGQIYMTLNPGWLKKLVEGSAKHQNYTIELINRRCNQETDRKDFMSYLLQNRDEHHISSIQLAAHASDFVIAGSETTATTLTTITYYLCRNEYVLKKLQQEIRGALKSYEEITSSSTSPLRYLHAVCLEALRIFPPLPLGLPRVVPAGGDTVDGRFIPEGTVVSTNPLAASMSSSNFQDPWKFDPERWLGLEGKDQLEASQPFSLGARSCLGRGLGWLELKTTLAKLHFKYDVTLLNTGVDWHRDVQMHLLWKKPALWVNVEKRKD</sequence>
<dbReference type="GO" id="GO:0020037">
    <property type="term" value="F:heme binding"/>
    <property type="evidence" value="ECO:0007669"/>
    <property type="project" value="InterPro"/>
</dbReference>
<dbReference type="InterPro" id="IPR001128">
    <property type="entry name" value="Cyt_P450"/>
</dbReference>
<gene>
    <name evidence="6" type="ORF">AOQ84DRAFT_432852</name>
</gene>
<dbReference type="FunFam" id="1.10.630.10:FF:000129">
    <property type="entry name" value="Benzoate 4-monooxygenase cytochrome P450"/>
    <property type="match status" value="1"/>
</dbReference>
<dbReference type="GO" id="GO:0004497">
    <property type="term" value="F:monooxygenase activity"/>
    <property type="evidence" value="ECO:0007669"/>
    <property type="project" value="UniProtKB-KW"/>
</dbReference>
<dbReference type="InterPro" id="IPR036396">
    <property type="entry name" value="Cyt_P450_sf"/>
</dbReference>
<comment type="similarity">
    <text evidence="5">Belongs to the cytochrome P450 family.</text>
</comment>
<evidence type="ECO:0000313" key="6">
    <source>
        <dbReference type="EMBL" id="OCL05913.1"/>
    </source>
</evidence>
<evidence type="ECO:0000256" key="5">
    <source>
        <dbReference type="RuleBase" id="RU000461"/>
    </source>
</evidence>
<dbReference type="SUPFAM" id="SSF48264">
    <property type="entry name" value="Cytochrome P450"/>
    <property type="match status" value="1"/>
</dbReference>
<dbReference type="CDD" id="cd11058">
    <property type="entry name" value="CYP60B-like"/>
    <property type="match status" value="1"/>
</dbReference>
<comment type="cofactor">
    <cofactor evidence="1 4">
        <name>heme</name>
        <dbReference type="ChEBI" id="CHEBI:30413"/>
    </cofactor>
</comment>
<name>A0A8E2JQL7_9PEZI</name>
<evidence type="ECO:0000256" key="4">
    <source>
        <dbReference type="PIRSR" id="PIRSR602401-1"/>
    </source>
</evidence>
<feature type="binding site" description="axial binding residue" evidence="4">
    <location>
        <position position="405"/>
    </location>
    <ligand>
        <name>heme</name>
        <dbReference type="ChEBI" id="CHEBI:30413"/>
    </ligand>
    <ligandPart>
        <name>Fe</name>
        <dbReference type="ChEBI" id="CHEBI:18248"/>
    </ligandPart>
</feature>
<keyword evidence="2 4" id="KW-0479">Metal-binding</keyword>
<dbReference type="GO" id="GO:0016705">
    <property type="term" value="F:oxidoreductase activity, acting on paired donors, with incorporation or reduction of molecular oxygen"/>
    <property type="evidence" value="ECO:0007669"/>
    <property type="project" value="InterPro"/>
</dbReference>
<dbReference type="PRINTS" id="PR00385">
    <property type="entry name" value="P450"/>
</dbReference>
<reference evidence="6 7" key="1">
    <citation type="journal article" date="2016" name="Nat. Commun.">
        <title>Ectomycorrhizal ecology is imprinted in the genome of the dominant symbiotic fungus Cenococcum geophilum.</title>
        <authorList>
            <consortium name="DOE Joint Genome Institute"/>
            <person name="Peter M."/>
            <person name="Kohler A."/>
            <person name="Ohm R.A."/>
            <person name="Kuo A."/>
            <person name="Krutzmann J."/>
            <person name="Morin E."/>
            <person name="Arend M."/>
            <person name="Barry K.W."/>
            <person name="Binder M."/>
            <person name="Choi C."/>
            <person name="Clum A."/>
            <person name="Copeland A."/>
            <person name="Grisel N."/>
            <person name="Haridas S."/>
            <person name="Kipfer T."/>
            <person name="LaButti K."/>
            <person name="Lindquist E."/>
            <person name="Lipzen A."/>
            <person name="Maire R."/>
            <person name="Meier B."/>
            <person name="Mihaltcheva S."/>
            <person name="Molinier V."/>
            <person name="Murat C."/>
            <person name="Poggeler S."/>
            <person name="Quandt C.A."/>
            <person name="Sperisen C."/>
            <person name="Tritt A."/>
            <person name="Tisserant E."/>
            <person name="Crous P.W."/>
            <person name="Henrissat B."/>
            <person name="Nehls U."/>
            <person name="Egli S."/>
            <person name="Spatafora J.W."/>
            <person name="Grigoriev I.V."/>
            <person name="Martin F.M."/>
        </authorList>
    </citation>
    <scope>NUCLEOTIDE SEQUENCE [LARGE SCALE GENOMIC DNA]</scope>
    <source>
        <strain evidence="6 7">CBS 207.34</strain>
    </source>
</reference>
<organism evidence="6 7">
    <name type="scientific">Glonium stellatum</name>
    <dbReference type="NCBI Taxonomy" id="574774"/>
    <lineage>
        <taxon>Eukaryota</taxon>
        <taxon>Fungi</taxon>
        <taxon>Dikarya</taxon>
        <taxon>Ascomycota</taxon>
        <taxon>Pezizomycotina</taxon>
        <taxon>Dothideomycetes</taxon>
        <taxon>Pleosporomycetidae</taxon>
        <taxon>Gloniales</taxon>
        <taxon>Gloniaceae</taxon>
        <taxon>Glonium</taxon>
    </lineage>
</organism>
<dbReference type="PANTHER" id="PTHR24305:SF161">
    <property type="entry name" value="P450, PUTATIVE (EUROFUNG)-RELATED"/>
    <property type="match status" value="1"/>
</dbReference>
<dbReference type="OrthoDB" id="1470350at2759"/>
<dbReference type="InterPro" id="IPR002401">
    <property type="entry name" value="Cyt_P450_E_grp-I"/>
</dbReference>
<keyword evidence="7" id="KW-1185">Reference proteome</keyword>
<dbReference type="AlphaFoldDB" id="A0A8E2JQL7"/>
<dbReference type="EMBL" id="KV750176">
    <property type="protein sequence ID" value="OCL05913.1"/>
    <property type="molecule type" value="Genomic_DNA"/>
</dbReference>
<dbReference type="PANTHER" id="PTHR24305">
    <property type="entry name" value="CYTOCHROME P450"/>
    <property type="match status" value="1"/>
</dbReference>
<keyword evidence="4 5" id="KW-0349">Heme</keyword>
<dbReference type="PROSITE" id="PS00086">
    <property type="entry name" value="CYTOCHROME_P450"/>
    <property type="match status" value="1"/>
</dbReference>
<dbReference type="Pfam" id="PF00067">
    <property type="entry name" value="p450"/>
    <property type="match status" value="1"/>
</dbReference>